<evidence type="ECO:0000313" key="2">
    <source>
        <dbReference type="EMBL" id="CCM75296.1"/>
    </source>
</evidence>
<dbReference type="AlphaFoldDB" id="K0PFK7"/>
<evidence type="ECO:0000313" key="3">
    <source>
        <dbReference type="Proteomes" id="UP000009319"/>
    </source>
</evidence>
<protein>
    <recommendedName>
        <fullName evidence="4">Outer membrane protein beta-barrel domain-containing protein</fullName>
    </recommendedName>
</protein>
<dbReference type="STRING" id="1211777.BN77_2461"/>
<dbReference type="HOGENOM" id="CLU_077404_1_0_5"/>
<dbReference type="eggNOG" id="COG2067">
    <property type="taxonomic scope" value="Bacteria"/>
</dbReference>
<evidence type="ECO:0000256" key="1">
    <source>
        <dbReference type="SAM" id="SignalP"/>
    </source>
</evidence>
<organism evidence="2 3">
    <name type="scientific">Rhizobium mesoamericanum STM3625</name>
    <dbReference type="NCBI Taxonomy" id="1211777"/>
    <lineage>
        <taxon>Bacteria</taxon>
        <taxon>Pseudomonadati</taxon>
        <taxon>Pseudomonadota</taxon>
        <taxon>Alphaproteobacteria</taxon>
        <taxon>Hyphomicrobiales</taxon>
        <taxon>Rhizobiaceae</taxon>
        <taxon>Rhizobium/Agrobacterium group</taxon>
        <taxon>Rhizobium</taxon>
    </lineage>
</organism>
<dbReference type="EMBL" id="CANI01000011">
    <property type="protein sequence ID" value="CCM75296.1"/>
    <property type="molecule type" value="Genomic_DNA"/>
</dbReference>
<proteinExistence type="predicted"/>
<dbReference type="Proteomes" id="UP000009319">
    <property type="component" value="Unassembled WGS sequence"/>
</dbReference>
<keyword evidence="3" id="KW-1185">Reference proteome</keyword>
<comment type="caution">
    <text evidence="2">The sequence shown here is derived from an EMBL/GenBank/DDBJ whole genome shotgun (WGS) entry which is preliminary data.</text>
</comment>
<name>K0PFK7_9HYPH</name>
<reference evidence="2 3" key="1">
    <citation type="journal article" date="2013" name="Genome Announc.">
        <title>Draft Genome Sequence of Rhizobium mesoamericanum STM3625, a Nitrogen-Fixing Symbiont of Mimosa pudica Isolated in French Guiana (South America).</title>
        <authorList>
            <person name="Moulin L."/>
            <person name="Mornico D."/>
            <person name="Melkonian R."/>
            <person name="Klonowska A."/>
        </authorList>
    </citation>
    <scope>NUCLEOTIDE SEQUENCE [LARGE SCALE GENOMIC DNA]</scope>
    <source>
        <strain evidence="2 3">STM3625</strain>
    </source>
</reference>
<gene>
    <name evidence="2" type="ORF">BN77_2461</name>
</gene>
<dbReference type="RefSeq" id="WP_007531950.1">
    <property type="nucleotide sequence ID" value="NZ_HF536772.1"/>
</dbReference>
<keyword evidence="1" id="KW-0732">Signal</keyword>
<feature type="signal peptide" evidence="1">
    <location>
        <begin position="1"/>
        <end position="26"/>
    </location>
</feature>
<evidence type="ECO:0008006" key="4">
    <source>
        <dbReference type="Google" id="ProtNLM"/>
    </source>
</evidence>
<feature type="chain" id="PRO_5003839402" description="Outer membrane protein beta-barrel domain-containing protein" evidence="1">
    <location>
        <begin position="27"/>
        <end position="266"/>
    </location>
</feature>
<accession>K0PFK7</accession>
<sequence>MTMAQTYLKVGFSLILAALASTGVRAADISPLLTQEPKPAEAADGWTFSIAPYFWMAGLSGDTAQFGLPSVHVNADFGDILDNLDFAFMAAGEARYDRFSVIGDVIYTKISADGETPRGILADDVEVTAKTFAGLLGVGYSVLENPSVNLDIVGGIRVWSVETELSFSGGLLHGREFDDSATWVDGVAGLRGKYFFTPEIYVTGWGLVGGGGADIDWDVALGVGYSFTDRISAIAGYRALGVDYSDSGFVFDVVEQGPILGLAIKF</sequence>